<evidence type="ECO:0000259" key="10">
    <source>
        <dbReference type="PROSITE" id="PS50850"/>
    </source>
</evidence>
<keyword evidence="7" id="KW-0966">Cell projection</keyword>
<feature type="transmembrane region" description="Helical" evidence="9">
    <location>
        <begin position="1935"/>
        <end position="1954"/>
    </location>
</feature>
<dbReference type="InterPro" id="IPR056156">
    <property type="entry name" value="TPR_IF140_C"/>
</dbReference>
<name>A0A6J8CCV6_MYTCO</name>
<gene>
    <name evidence="11" type="ORF">MCOR_27778</name>
</gene>
<dbReference type="SUPFAM" id="SSF103473">
    <property type="entry name" value="MFS general substrate transporter"/>
    <property type="match status" value="1"/>
</dbReference>
<evidence type="ECO:0000313" key="11">
    <source>
        <dbReference type="EMBL" id="CAC5392874.1"/>
    </source>
</evidence>
<dbReference type="Pfam" id="PF23383">
    <property type="entry name" value="Beta-prop_IFT140_1st"/>
    <property type="match status" value="1"/>
</dbReference>
<dbReference type="InterPro" id="IPR056155">
    <property type="entry name" value="Beta-prop_IFT140_2nd"/>
</dbReference>
<dbReference type="PROSITE" id="PS50850">
    <property type="entry name" value="MFS"/>
    <property type="match status" value="1"/>
</dbReference>
<dbReference type="SUPFAM" id="SSF50978">
    <property type="entry name" value="WD40 repeat-like"/>
    <property type="match status" value="1"/>
</dbReference>
<dbReference type="Gene3D" id="1.25.40.470">
    <property type="match status" value="2"/>
</dbReference>
<dbReference type="GO" id="GO:0030991">
    <property type="term" value="C:intraciliary transport particle A"/>
    <property type="evidence" value="ECO:0007669"/>
    <property type="project" value="TreeGrafter"/>
</dbReference>
<dbReference type="Pfam" id="PF24760">
    <property type="entry name" value="TPR_IF140_C"/>
    <property type="match status" value="1"/>
</dbReference>
<dbReference type="FunFam" id="1.25.40.470:FF:000011">
    <property type="entry name" value="Intraflagellar transport protein 140"/>
    <property type="match status" value="1"/>
</dbReference>
<feature type="transmembrane region" description="Helical" evidence="9">
    <location>
        <begin position="1866"/>
        <end position="1885"/>
    </location>
</feature>
<evidence type="ECO:0000256" key="7">
    <source>
        <dbReference type="ARBA" id="ARBA00023273"/>
    </source>
</evidence>
<feature type="transmembrane region" description="Helical" evidence="9">
    <location>
        <begin position="2001"/>
        <end position="2021"/>
    </location>
</feature>
<feature type="transmembrane region" description="Helical" evidence="9">
    <location>
        <begin position="1960"/>
        <end position="1989"/>
    </location>
</feature>
<keyword evidence="5" id="KW-0802">TPR repeat</keyword>
<dbReference type="PANTHER" id="PTHR15722">
    <property type="entry name" value="IFT140/172-RELATED"/>
    <property type="match status" value="1"/>
</dbReference>
<dbReference type="FunFam" id="1.25.40.470:FF:000010">
    <property type="entry name" value="Intraflagellar transport 140 homolog (Chlamydomonas)"/>
    <property type="match status" value="1"/>
</dbReference>
<dbReference type="InterPro" id="IPR020846">
    <property type="entry name" value="MFS_dom"/>
</dbReference>
<feature type="domain" description="Major facilitator superfamily (MFS) profile" evidence="10">
    <location>
        <begin position="1863"/>
        <end position="2060"/>
    </location>
</feature>
<dbReference type="Pfam" id="PF24762">
    <property type="entry name" value="TPR_IF140-IFT172"/>
    <property type="match status" value="1"/>
</dbReference>
<keyword evidence="4" id="KW-0677">Repeat</keyword>
<dbReference type="InterPro" id="IPR011990">
    <property type="entry name" value="TPR-like_helical_dom_sf"/>
</dbReference>
<keyword evidence="9" id="KW-0812">Transmembrane</keyword>
<feature type="transmembrane region" description="Helical" evidence="9">
    <location>
        <begin position="1784"/>
        <end position="1804"/>
    </location>
</feature>
<evidence type="ECO:0000256" key="3">
    <source>
        <dbReference type="ARBA" id="ARBA00022574"/>
    </source>
</evidence>
<keyword evidence="6" id="KW-0969">Cilium</keyword>
<feature type="transmembrane region" description="Helical" evidence="9">
    <location>
        <begin position="1659"/>
        <end position="1682"/>
    </location>
</feature>
<sequence length="2060" mass="229387">MAVYFDHRLKTDSQGINTDVSWYSGSPHLAVNTYSDASGGAVHLYMEEGEQLLNVQLQRSCQATSSAWHPNKKIIAVGWDNGELLVWNSVDGELFEGLPLHKTPITVLEWSSNGTRLTSGDKSGVVMVWKADSKGRLQQNPLHQHHVQEPLNKILCKPIPPQDPATDISQLAKAAVSGDESALDMFNWKKSGKSNSIKMGGSPFGASESLTFYLGGASGGVYFVGESGQCTQIFTADGPVLKLLFYEEKNVLITVTENLILTQHAILPEGDAKEILKVKMSGKGDNPTVIWAGKGILATATGEGAVRMWDLDNEDNYILSLDGHNSYDPNENIMCISYSQEKGMLAGGTNMGDIALWKWSPPIGGKKVEGELKWKLQAPATVEGSIRQVEWGSSKNLLAVNTIANVFMLSEHTMSSGYKDQTAVVQYGPSSLSIEMFATGQHHDLKTEIQVKGIYTTKDALALWNGRRVITYDYAQDKASIKAAGTFTTEAMEVCLYEQNVYCIEPGKVQVRTHQGTVKQVLNFNEVEGQPASIDVCANYLVIATSNGIVRVYDLSRREAKAHSQPKNLSEVIPGFGGIVSCKCNCNGTKVSLMVRMHDGHVDPKLYFWDVETDTVTFFNFESGRGEQDDYPPEQIEGLEVDTNDAERGKTQAAKDIAGRTPTSHHWDHTEPKLIICQATVLASAFEKKEKEEKKTHSLSKSMDEGPVEVMVVSLFSTPENGTLIQDSFPMPEQFQALLGVEVPYYYFVKKSYKVTSETLKNDEELPENVVKAEGASPRLVARKTMRDFVGLEKSDKNTKDAMLNFSFYLTIGNMDEAFKAIKLIKSESVWENMAKMCVKSRRLDVASVCLGNMGNARGAKALREAMKEPELDAKVAVLAMQLGLKEDAERLLKNCKRYDLLNEFYQSTGQWKKALETAETYDRIHLRTTYYNYAKHLETNGELSEAIPNFEKSDTHRFEVPRMLFEEPDALEQYISRHKDRALHKWWAQYMESTGEMETALQYYENAQDYLSLVRVYCYCGNMEKAAEICNETGDKAACYHLGRQFENQDQIKEAIHFFQRAQAFGNAIRLCKEHGYEDQLMNLALLGRPEDMMEAARYYEQKHGSQDKAVMLYHKAGNFSKALDLSFRAKQFGALQLISGELDERADPELLQRCGDFFLENGQYDKAVDLLAIGKKYWEALKICMDQHVEINEDLAEKLTPDKDEPGIDTMERIKILEAIAEVCMHQGGYHLATKKFTQAGNKIKAMKALLKSGDTEKIVFFAGVSRQKEIYVMAANYLQSLDWRKDPEIMKNIIGFYTKGRALDSLAGFYDACAMVEIDEYQNYDKALGALGEAYKCLSKAKMSDEIMQEEKLSHLKNKMALIKKFVTARRAYQDNPEEAVKQCQVLLEEQGLDSAVRVGDVYGLMIEHYARRERWKAAQAAMEEMRMRIPSVNMAYYVNIRTIEAVYRALDMPLPKTITSTAINGYGGGEEDGEIVEEEVVDQINYGDDLSQKSRGMSKEKAELDMTILDSQKPAKYYTEENHTPYISGDDEDQIFKSVLIFKNSIIVPLLKGDMHYTSLRANDDKEKILHDEPEVLSKPRIFLLNLSWYGLSLMFLLLSVEVVPAQVHALVGDAAKGRWLGGMIAGGAAVTFFLSPCIGMASDRLTLQIGKRRPIMIIGTTGLCIGLIGMALSASHIKISRGTNSTSVNGTCYRDLVEHRCKPYYNGTTHLHTHRIHNGNPSSLLVSGSGNAVDLDPEPPGDLALYIIFYLLVTAMFATINVPYNALIADKSNSSQRGFNSGVMGCMILLGNVSGAAVGTCFTEIGVIGAYATAISVVIISVCVTVFTTTENPGKVVNEPVGCFAIFCGFWQPLKEHDFRWVFITRFLMQQGVSTVTGFLEYWVSDMIQLPFCWNAARTVAFILLPLLFSASVGSVIMGVVSDRIGKRKIIVIIAAVMMSISCTALTFVNGENAFWMAFVIAFFFGMGLGTFQSIDFALVMDVLPDEKDKAKDIAVWHQALVLPNAIATPTGGIILDYFESVDCTIGLGYIILFAVTAFYFLLSAIFVTKIKRAN</sequence>
<feature type="repeat" description="WD" evidence="8">
    <location>
        <begin position="98"/>
        <end position="139"/>
    </location>
</feature>
<dbReference type="PROSITE" id="PS50294">
    <property type="entry name" value="WD_REPEATS_REGION"/>
    <property type="match status" value="1"/>
</dbReference>
<dbReference type="Pfam" id="PF07690">
    <property type="entry name" value="MFS_1"/>
    <property type="match status" value="1"/>
</dbReference>
<evidence type="ECO:0000256" key="8">
    <source>
        <dbReference type="PROSITE-ProRule" id="PRU00221"/>
    </source>
</evidence>
<dbReference type="InterPro" id="IPR015943">
    <property type="entry name" value="WD40/YVTN_repeat-like_dom_sf"/>
</dbReference>
<dbReference type="Gene3D" id="1.20.1250.20">
    <property type="entry name" value="MFS general substrate transporter like domains"/>
    <property type="match status" value="2"/>
</dbReference>
<dbReference type="GO" id="GO:0016020">
    <property type="term" value="C:membrane"/>
    <property type="evidence" value="ECO:0007669"/>
    <property type="project" value="UniProtKB-SubCell"/>
</dbReference>
<feature type="transmembrane region" description="Helical" evidence="9">
    <location>
        <begin position="1905"/>
        <end position="1926"/>
    </location>
</feature>
<keyword evidence="3 8" id="KW-0853">WD repeat</keyword>
<proteinExistence type="predicted"/>
<dbReference type="InterPro" id="IPR056168">
    <property type="entry name" value="TPR_IF140/IFT172/WDR19"/>
</dbReference>
<evidence type="ECO:0000256" key="1">
    <source>
        <dbReference type="ARBA" id="ARBA00004138"/>
    </source>
</evidence>
<dbReference type="GO" id="GO:0005930">
    <property type="term" value="C:axoneme"/>
    <property type="evidence" value="ECO:0007669"/>
    <property type="project" value="TreeGrafter"/>
</dbReference>
<feature type="transmembrane region" description="Helical" evidence="9">
    <location>
        <begin position="2033"/>
        <end position="2054"/>
    </location>
</feature>
<keyword evidence="9" id="KW-1133">Transmembrane helix</keyword>
<dbReference type="Gene3D" id="2.130.10.10">
    <property type="entry name" value="YVTN repeat-like/Quinoprotein amine dehydrogenase"/>
    <property type="match status" value="2"/>
</dbReference>
<dbReference type="GO" id="GO:0022857">
    <property type="term" value="F:transmembrane transporter activity"/>
    <property type="evidence" value="ECO:0007669"/>
    <property type="project" value="InterPro"/>
</dbReference>
<dbReference type="SUPFAM" id="SSF48452">
    <property type="entry name" value="TPR-like"/>
    <property type="match status" value="2"/>
</dbReference>
<organism evidence="11 12">
    <name type="scientific">Mytilus coruscus</name>
    <name type="common">Sea mussel</name>
    <dbReference type="NCBI Taxonomy" id="42192"/>
    <lineage>
        <taxon>Eukaryota</taxon>
        <taxon>Metazoa</taxon>
        <taxon>Spiralia</taxon>
        <taxon>Lophotrochozoa</taxon>
        <taxon>Mollusca</taxon>
        <taxon>Bivalvia</taxon>
        <taxon>Autobranchia</taxon>
        <taxon>Pteriomorphia</taxon>
        <taxon>Mytilida</taxon>
        <taxon>Mytiloidea</taxon>
        <taxon>Mytilidae</taxon>
        <taxon>Mytilinae</taxon>
        <taxon>Mytilus</taxon>
    </lineage>
</organism>
<dbReference type="InterPro" id="IPR056154">
    <property type="entry name" value="Beta-prop_IFT140_1st"/>
</dbReference>
<dbReference type="PANTHER" id="PTHR15722:SF7">
    <property type="entry name" value="INTRAFLAGELLAR TRANSPORT PROTEIN 140 HOMOLOG"/>
    <property type="match status" value="1"/>
</dbReference>
<comment type="subcellular location">
    <subcellularLocation>
        <location evidence="1">Cell projection</location>
        <location evidence="1">Cilium</location>
    </subcellularLocation>
    <subcellularLocation>
        <location evidence="2">Membrane</location>
        <topology evidence="2">Multi-pass membrane protein</topology>
    </subcellularLocation>
</comment>
<feature type="transmembrane region" description="Helical" evidence="9">
    <location>
        <begin position="1810"/>
        <end position="1832"/>
    </location>
</feature>
<accession>A0A6J8CCV6</accession>
<feature type="transmembrane region" description="Helical" evidence="9">
    <location>
        <begin position="1624"/>
        <end position="1647"/>
    </location>
</feature>
<dbReference type="GO" id="GO:0035721">
    <property type="term" value="P:intraciliary retrograde transport"/>
    <property type="evidence" value="ECO:0007669"/>
    <property type="project" value="TreeGrafter"/>
</dbReference>
<dbReference type="PROSITE" id="PS50082">
    <property type="entry name" value="WD_REPEATS_2"/>
    <property type="match status" value="1"/>
</dbReference>
<dbReference type="EMBL" id="CACVKT020005076">
    <property type="protein sequence ID" value="CAC5392874.1"/>
    <property type="molecule type" value="Genomic_DNA"/>
</dbReference>
<protein>
    <submittedName>
        <fullName evidence="11">IFT140</fullName>
    </submittedName>
</protein>
<evidence type="ECO:0000256" key="2">
    <source>
        <dbReference type="ARBA" id="ARBA00004141"/>
    </source>
</evidence>
<evidence type="ECO:0000256" key="9">
    <source>
        <dbReference type="SAM" id="Phobius"/>
    </source>
</evidence>
<evidence type="ECO:0000256" key="5">
    <source>
        <dbReference type="ARBA" id="ARBA00022803"/>
    </source>
</evidence>
<dbReference type="InterPro" id="IPR036259">
    <property type="entry name" value="MFS_trans_sf"/>
</dbReference>
<dbReference type="OrthoDB" id="10258787at2759"/>
<dbReference type="InterPro" id="IPR001680">
    <property type="entry name" value="WD40_rpt"/>
</dbReference>
<dbReference type="InterPro" id="IPR011701">
    <property type="entry name" value="MFS"/>
</dbReference>
<dbReference type="Pfam" id="PF23385">
    <property type="entry name" value="Beta-prop_IFT140_2nd"/>
    <property type="match status" value="1"/>
</dbReference>
<reference evidence="11 12" key="1">
    <citation type="submission" date="2020-06" db="EMBL/GenBank/DDBJ databases">
        <authorList>
            <person name="Li R."/>
            <person name="Bekaert M."/>
        </authorList>
    </citation>
    <scope>NUCLEOTIDE SEQUENCE [LARGE SCALE GENOMIC DNA]</scope>
    <source>
        <strain evidence="12">wild</strain>
    </source>
</reference>
<dbReference type="SMART" id="SM00320">
    <property type="entry name" value="WD40"/>
    <property type="match status" value="5"/>
</dbReference>
<evidence type="ECO:0000313" key="12">
    <source>
        <dbReference type="Proteomes" id="UP000507470"/>
    </source>
</evidence>
<evidence type="ECO:0000256" key="6">
    <source>
        <dbReference type="ARBA" id="ARBA00023069"/>
    </source>
</evidence>
<evidence type="ECO:0000256" key="4">
    <source>
        <dbReference type="ARBA" id="ARBA00022737"/>
    </source>
</evidence>
<dbReference type="GO" id="GO:0036064">
    <property type="term" value="C:ciliary basal body"/>
    <property type="evidence" value="ECO:0007669"/>
    <property type="project" value="TreeGrafter"/>
</dbReference>
<feature type="transmembrane region" description="Helical" evidence="9">
    <location>
        <begin position="1748"/>
        <end position="1772"/>
    </location>
</feature>
<dbReference type="InterPro" id="IPR036322">
    <property type="entry name" value="WD40_repeat_dom_sf"/>
</dbReference>
<dbReference type="Proteomes" id="UP000507470">
    <property type="component" value="Unassembled WGS sequence"/>
</dbReference>
<keyword evidence="12" id="KW-1185">Reference proteome</keyword>
<keyword evidence="9" id="KW-0472">Membrane</keyword>